<evidence type="ECO:0008006" key="4">
    <source>
        <dbReference type="Google" id="ProtNLM"/>
    </source>
</evidence>
<dbReference type="PROSITE" id="PS51257">
    <property type="entry name" value="PROKAR_LIPOPROTEIN"/>
    <property type="match status" value="1"/>
</dbReference>
<feature type="transmembrane region" description="Helical" evidence="1">
    <location>
        <begin position="7"/>
        <end position="27"/>
    </location>
</feature>
<name>A0A4U8Q3G3_9FIRM</name>
<gene>
    <name evidence="2" type="ORF">DSM106044_03904</name>
</gene>
<evidence type="ECO:0000313" key="2">
    <source>
        <dbReference type="EMBL" id="TLC99304.1"/>
    </source>
</evidence>
<dbReference type="AlphaFoldDB" id="A0A4U8Q3G3"/>
<dbReference type="EMBL" id="QGQD01000072">
    <property type="protein sequence ID" value="TLC99304.1"/>
    <property type="molecule type" value="Genomic_DNA"/>
</dbReference>
<organism evidence="2 3">
    <name type="scientific">Robinsoniella peoriensis</name>
    <dbReference type="NCBI Taxonomy" id="180332"/>
    <lineage>
        <taxon>Bacteria</taxon>
        <taxon>Bacillati</taxon>
        <taxon>Bacillota</taxon>
        <taxon>Clostridia</taxon>
        <taxon>Lachnospirales</taxon>
        <taxon>Lachnospiraceae</taxon>
        <taxon>Robinsoniella</taxon>
    </lineage>
</organism>
<dbReference type="Proteomes" id="UP000306509">
    <property type="component" value="Unassembled WGS sequence"/>
</dbReference>
<keyword evidence="1" id="KW-1133">Transmembrane helix</keyword>
<feature type="transmembrane region" description="Helical" evidence="1">
    <location>
        <begin position="39"/>
        <end position="56"/>
    </location>
</feature>
<sequence>MKRLNHVFPVIVLILSCVFSAFLVLDFCNPAMNLVDTKVSHLLLWAFCILSIICTVNRMYEQRRQEVLFGDDPQEWC</sequence>
<dbReference type="RefSeq" id="WP_027294744.1">
    <property type="nucleotide sequence ID" value="NZ_CABMJZ010000084.1"/>
</dbReference>
<evidence type="ECO:0000313" key="3">
    <source>
        <dbReference type="Proteomes" id="UP000306509"/>
    </source>
</evidence>
<keyword evidence="1" id="KW-0472">Membrane</keyword>
<accession>A0A4U8Q3G3</accession>
<keyword evidence="1" id="KW-0812">Transmembrane</keyword>
<keyword evidence="3" id="KW-1185">Reference proteome</keyword>
<reference evidence="2 3" key="1">
    <citation type="journal article" date="2019" name="Anaerobe">
        <title>Detection of Robinsoniella peoriensis in multiple bone samples of a trauma patient.</title>
        <authorList>
            <person name="Schrottner P."/>
            <person name="Hartwich K."/>
            <person name="Bunk B."/>
            <person name="Schober I."/>
            <person name="Helbig S."/>
            <person name="Rudolph W.W."/>
            <person name="Gunzer F."/>
        </authorList>
    </citation>
    <scope>NUCLEOTIDE SEQUENCE [LARGE SCALE GENOMIC DNA]</scope>
    <source>
        <strain evidence="2 3">DSM 106044</strain>
    </source>
</reference>
<comment type="caution">
    <text evidence="2">The sequence shown here is derived from an EMBL/GenBank/DDBJ whole genome shotgun (WGS) entry which is preliminary data.</text>
</comment>
<proteinExistence type="predicted"/>
<protein>
    <recommendedName>
        <fullName evidence="4">Lipoprotein</fullName>
    </recommendedName>
</protein>
<evidence type="ECO:0000256" key="1">
    <source>
        <dbReference type="SAM" id="Phobius"/>
    </source>
</evidence>
<dbReference type="STRING" id="180332.GCA_000797495_02910"/>